<evidence type="ECO:0000313" key="1">
    <source>
        <dbReference type="EMBL" id="AVK76296.1"/>
    </source>
</evidence>
<protein>
    <submittedName>
        <fullName evidence="1">F-box incomplete domain containing protein</fullName>
    </submittedName>
</protein>
<dbReference type="GeneID" id="36842250"/>
<dbReference type="KEGG" id="vg:36842250"/>
<organism evidence="1">
    <name type="scientific">Pandoravirus neocaledonia</name>
    <dbReference type="NCBI Taxonomy" id="2107708"/>
    <lineage>
        <taxon>Viruses</taxon>
        <taxon>Pandoravirus</taxon>
    </lineage>
</organism>
<dbReference type="EMBL" id="MG011690">
    <property type="protein sequence ID" value="AVK76296.1"/>
    <property type="molecule type" value="Genomic_DNA"/>
</dbReference>
<sequence>MKKKHDKTSTIYSTGASASTRKTPAYFFFKRKKKNFGGLRPRACDRLPCRRRSPQDHAPGCVQSEPDKNYRHAHTIGQGTGAMADVRLGDWDSLPIELAVRILNGHCGADDDDDEMYHGDPVRPFLDPRWRFAARAVSRQWRTVIEHPTPAETMAMGVHPHKRWNVVHKVAPFGCPKWPTGRVVCLTALAEWIASDASPWTADPEAFYVWCARTCGATRKHVVAVLFASGQAWAVEQALDHHWPRLDFEARLPPMDAIKSLDVHGETGSGVGLDGEDIWACMAAAVDERSIGDTAFRVDALSTARLYGEYDDWDKDGRGDAKGLVQVLFDVCLYMGDTMGHDALCRHCGYRQYGPSCYDLVKCGRAHLLEHAIRAGAAVESLVWDAAARSKDTACLECLLALGAEKVLPLPKVAQNAVQPPWIKVAVRNGRVGALALCDRYGIAFDHVDAFLTAAKNRQPRVMTWLWHRQTVQKCESHLDLGLAVDATIDRHPFRQTLSLEWICAEGRWAPHPDALVSLVDRACLAGAFECALFFVQRWTRVFFDRAGVHGLVRIFAMMTRRRCDLAVVMRFLDTMDRHAASLGLDKLNLWPALFDVSVLDYDRAWHKWVRIACAVANGEMPSARDVNAISARREEPCPCAFGPDWRHQSRNDHHELKPDDPCTPDQADMLAPLACWVRPEPVDLQFPPHPREIAGGRTWHADEYRAIYDFLKARGLVAADSEASS</sequence>
<dbReference type="RefSeq" id="YP_009482299.1">
    <property type="nucleotide sequence ID" value="NC_037666.1"/>
</dbReference>
<accession>A0A2U7UCY2</accession>
<name>A0A2U7UCY2_9VIRU</name>
<dbReference type="Proteomes" id="UP000249287">
    <property type="component" value="Segment"/>
</dbReference>
<proteinExistence type="predicted"/>
<reference evidence="1" key="1">
    <citation type="journal article" date="2018" name="Nat. Commun.">
        <title>Diversity and evolution of the emerging Pandoraviridae family.</title>
        <authorList>
            <person name="Legendre M."/>
            <person name="Fabre E."/>
            <person name="Poirot O."/>
            <person name="Jeudy S."/>
            <person name="Lartigue A."/>
            <person name="Alempic J.M."/>
            <person name="Beucher L."/>
            <person name="Philippe N."/>
            <person name="Bertaux L."/>
            <person name="Christo-Foroux E."/>
            <person name="Labadie K."/>
            <person name="Coute Y."/>
            <person name="Abergel C."/>
            <person name="Claverie J.M."/>
        </authorList>
    </citation>
    <scope>NUCLEOTIDE SEQUENCE [LARGE SCALE GENOMIC DNA]</scope>
    <source>
        <strain evidence="1">Neocaledonia</strain>
    </source>
</reference>
<gene>
    <name evidence="1" type="ORF">pneo_cds_689</name>
</gene>